<reference evidence="2" key="1">
    <citation type="submission" date="2016-04" db="EMBL/GenBank/DDBJ databases">
        <title>Complete Genome Sequences of Twelve Strains of a Stable Defined Moderately Diverse Mouse Microbiota 2 (sDMDMm2).</title>
        <authorList>
            <person name="Uchimura Y."/>
            <person name="Wyss M."/>
            <person name="Brugiroux S."/>
            <person name="Limenitakis J.P."/>
            <person name="Stecher B."/>
            <person name="McCoy K.D."/>
            <person name="Macpherson A.J."/>
        </authorList>
    </citation>
    <scope>NUCLEOTIDE SEQUENCE [LARGE SCALE GENOMIC DNA]</scope>
    <source>
        <strain evidence="2">YL27</strain>
    </source>
</reference>
<gene>
    <name evidence="1" type="ORF">A4V02_01255</name>
</gene>
<evidence type="ECO:0000313" key="2">
    <source>
        <dbReference type="Proteomes" id="UP000186351"/>
    </source>
</evidence>
<dbReference type="AlphaFoldDB" id="A0A1B1S6T3"/>
<organism evidence="1 2">
    <name type="scientific">Muribaculum intestinale</name>
    <dbReference type="NCBI Taxonomy" id="1796646"/>
    <lineage>
        <taxon>Bacteria</taxon>
        <taxon>Pseudomonadati</taxon>
        <taxon>Bacteroidota</taxon>
        <taxon>Bacteroidia</taxon>
        <taxon>Bacteroidales</taxon>
        <taxon>Muribaculaceae</taxon>
        <taxon>Muribaculum</taxon>
    </lineage>
</organism>
<dbReference type="EMBL" id="CP015402">
    <property type="protein sequence ID" value="ANU62501.1"/>
    <property type="molecule type" value="Genomic_DNA"/>
</dbReference>
<dbReference type="STRING" id="1796646.A4V02_01255"/>
<accession>A0A1B1S6T3</accession>
<evidence type="ECO:0000313" key="1">
    <source>
        <dbReference type="EMBL" id="ANU62501.1"/>
    </source>
</evidence>
<dbReference type="Proteomes" id="UP000186351">
    <property type="component" value="Chromosome"/>
</dbReference>
<sequence>MCLQILDNNQNINNFKELSCFFVDTNVGNTTIKSLVRVSDLLMALGLESMVYSHVLGMAVVEFECCLKASGI</sequence>
<keyword evidence="2" id="KW-1185">Reference proteome</keyword>
<dbReference type="KEGG" id="pary:A4V02_01255"/>
<name>A0A1B1S6T3_9BACT</name>
<protein>
    <submittedName>
        <fullName evidence="1">Uncharacterized protein</fullName>
    </submittedName>
</protein>
<proteinExistence type="predicted"/>